<dbReference type="EMBL" id="CM000132">
    <property type="protein sequence ID" value="EEC81499.1"/>
    <property type="molecule type" value="Genomic_DNA"/>
</dbReference>
<dbReference type="GO" id="GO:0005634">
    <property type="term" value="C:nucleus"/>
    <property type="evidence" value="ECO:0007669"/>
    <property type="project" value="UniProtKB-SubCell"/>
</dbReference>
<dbReference type="SMART" id="SM00575">
    <property type="entry name" value="ZnF_PMZ"/>
    <property type="match status" value="1"/>
</dbReference>
<reference evidence="8 9" key="1">
    <citation type="journal article" date="2005" name="PLoS Biol.">
        <title>The genomes of Oryza sativa: a history of duplications.</title>
        <authorList>
            <person name="Yu J."/>
            <person name="Wang J."/>
            <person name="Lin W."/>
            <person name="Li S."/>
            <person name="Li H."/>
            <person name="Zhou J."/>
            <person name="Ni P."/>
            <person name="Dong W."/>
            <person name="Hu S."/>
            <person name="Zeng C."/>
            <person name="Zhang J."/>
            <person name="Zhang Y."/>
            <person name="Li R."/>
            <person name="Xu Z."/>
            <person name="Li S."/>
            <person name="Li X."/>
            <person name="Zheng H."/>
            <person name="Cong L."/>
            <person name="Lin L."/>
            <person name="Yin J."/>
            <person name="Geng J."/>
            <person name="Li G."/>
            <person name="Shi J."/>
            <person name="Liu J."/>
            <person name="Lv H."/>
            <person name="Li J."/>
            <person name="Wang J."/>
            <person name="Deng Y."/>
            <person name="Ran L."/>
            <person name="Shi X."/>
            <person name="Wang X."/>
            <person name="Wu Q."/>
            <person name="Li C."/>
            <person name="Ren X."/>
            <person name="Wang J."/>
            <person name="Wang X."/>
            <person name="Li D."/>
            <person name="Liu D."/>
            <person name="Zhang X."/>
            <person name="Ji Z."/>
            <person name="Zhao W."/>
            <person name="Sun Y."/>
            <person name="Zhang Z."/>
            <person name="Bao J."/>
            <person name="Han Y."/>
            <person name="Dong L."/>
            <person name="Ji J."/>
            <person name="Chen P."/>
            <person name="Wu S."/>
            <person name="Liu J."/>
            <person name="Xiao Y."/>
            <person name="Bu D."/>
            <person name="Tan J."/>
            <person name="Yang L."/>
            <person name="Ye C."/>
            <person name="Zhang J."/>
            <person name="Xu J."/>
            <person name="Zhou Y."/>
            <person name="Yu Y."/>
            <person name="Zhang B."/>
            <person name="Zhuang S."/>
            <person name="Wei H."/>
            <person name="Liu B."/>
            <person name="Lei M."/>
            <person name="Yu H."/>
            <person name="Li Y."/>
            <person name="Xu H."/>
            <person name="Wei S."/>
            <person name="He X."/>
            <person name="Fang L."/>
            <person name="Zhang Z."/>
            <person name="Zhang Y."/>
            <person name="Huang X."/>
            <person name="Su Z."/>
            <person name="Tong W."/>
            <person name="Li J."/>
            <person name="Tong Z."/>
            <person name="Li S."/>
            <person name="Ye J."/>
            <person name="Wang L."/>
            <person name="Fang L."/>
            <person name="Lei T."/>
            <person name="Chen C."/>
            <person name="Chen H."/>
            <person name="Xu Z."/>
            <person name="Li H."/>
            <person name="Huang H."/>
            <person name="Zhang F."/>
            <person name="Xu H."/>
            <person name="Li N."/>
            <person name="Zhao C."/>
            <person name="Li S."/>
            <person name="Dong L."/>
            <person name="Huang Y."/>
            <person name="Li L."/>
            <person name="Xi Y."/>
            <person name="Qi Q."/>
            <person name="Li W."/>
            <person name="Zhang B."/>
            <person name="Hu W."/>
            <person name="Zhang Y."/>
            <person name="Tian X."/>
            <person name="Jiao Y."/>
            <person name="Liang X."/>
            <person name="Jin J."/>
            <person name="Gao L."/>
            <person name="Zheng W."/>
            <person name="Hao B."/>
            <person name="Liu S."/>
            <person name="Wang W."/>
            <person name="Yuan L."/>
            <person name="Cao M."/>
            <person name="McDermott J."/>
            <person name="Samudrala R."/>
            <person name="Wang J."/>
            <person name="Wong G.K."/>
            <person name="Yang H."/>
        </authorList>
    </citation>
    <scope>NUCLEOTIDE SEQUENCE [LARGE SCALE GENOMIC DNA]</scope>
    <source>
        <strain evidence="9">cv. 93-11</strain>
    </source>
</reference>
<keyword evidence="6" id="KW-0539">Nucleus</keyword>
<dbReference type="HOGENOM" id="CLU_443718_0_0_1"/>
<accession>B8B758</accession>
<keyword evidence="2 6" id="KW-0479">Metal-binding</keyword>
<evidence type="ECO:0000259" key="7">
    <source>
        <dbReference type="PROSITE" id="PS50966"/>
    </source>
</evidence>
<gene>
    <name evidence="8" type="ORF">OsI_24853</name>
</gene>
<dbReference type="InterPro" id="IPR007527">
    <property type="entry name" value="Znf_SWIM"/>
</dbReference>
<keyword evidence="4 6" id="KW-0862">Zinc</keyword>
<protein>
    <recommendedName>
        <fullName evidence="6">Protein FAR1-RELATED SEQUENCE</fullName>
    </recommendedName>
</protein>
<feature type="domain" description="SWIM-type" evidence="7">
    <location>
        <begin position="232"/>
        <end position="270"/>
    </location>
</feature>
<evidence type="ECO:0000256" key="5">
    <source>
        <dbReference type="PROSITE-ProRule" id="PRU00325"/>
    </source>
</evidence>
<keyword evidence="9" id="KW-1185">Reference proteome</keyword>
<dbReference type="GO" id="GO:0008270">
    <property type="term" value="F:zinc ion binding"/>
    <property type="evidence" value="ECO:0007669"/>
    <property type="project" value="UniProtKB-UniRule"/>
</dbReference>
<dbReference type="PROSITE" id="PS50966">
    <property type="entry name" value="ZF_SWIM"/>
    <property type="match status" value="1"/>
</dbReference>
<comment type="similarity">
    <text evidence="1 6">Belongs to the FHY3/FAR1 family.</text>
</comment>
<dbReference type="GO" id="GO:0006355">
    <property type="term" value="P:regulation of DNA-templated transcription"/>
    <property type="evidence" value="ECO:0007669"/>
    <property type="project" value="UniProtKB-UniRule"/>
</dbReference>
<evidence type="ECO:0000256" key="2">
    <source>
        <dbReference type="ARBA" id="ARBA00022723"/>
    </source>
</evidence>
<evidence type="ECO:0000256" key="1">
    <source>
        <dbReference type="ARBA" id="ARBA00005889"/>
    </source>
</evidence>
<proteinExistence type="inferred from homology"/>
<dbReference type="PANTHER" id="PTHR31669">
    <property type="entry name" value="PROTEIN FAR1-RELATED SEQUENCE 10-RELATED"/>
    <property type="match status" value="1"/>
</dbReference>
<dbReference type="InterPro" id="IPR031052">
    <property type="entry name" value="FHY3/FAR1"/>
</dbReference>
<organism evidence="8 9">
    <name type="scientific">Oryza sativa subsp. indica</name>
    <name type="common">Rice</name>
    <dbReference type="NCBI Taxonomy" id="39946"/>
    <lineage>
        <taxon>Eukaryota</taxon>
        <taxon>Viridiplantae</taxon>
        <taxon>Streptophyta</taxon>
        <taxon>Embryophyta</taxon>
        <taxon>Tracheophyta</taxon>
        <taxon>Spermatophyta</taxon>
        <taxon>Magnoliopsida</taxon>
        <taxon>Liliopsida</taxon>
        <taxon>Poales</taxon>
        <taxon>Poaceae</taxon>
        <taxon>BOP clade</taxon>
        <taxon>Oryzoideae</taxon>
        <taxon>Oryzeae</taxon>
        <taxon>Oryzinae</taxon>
        <taxon>Oryza</taxon>
        <taxon>Oryza sativa</taxon>
    </lineage>
</organism>
<evidence type="ECO:0000313" key="8">
    <source>
        <dbReference type="EMBL" id="EEC81499.1"/>
    </source>
</evidence>
<dbReference type="AlphaFoldDB" id="B8B758"/>
<evidence type="ECO:0000313" key="9">
    <source>
        <dbReference type="Proteomes" id="UP000007015"/>
    </source>
</evidence>
<comment type="function">
    <text evidence="6">Putative transcription activator involved in regulating light control of development.</text>
</comment>
<dbReference type="PANTHER" id="PTHR31669:SF283">
    <property type="entry name" value="PROTEIN FAR1-RELATED SEQUENCE"/>
    <property type="match status" value="1"/>
</dbReference>
<comment type="subcellular location">
    <subcellularLocation>
        <location evidence="6">Nucleus</location>
    </subcellularLocation>
</comment>
<evidence type="ECO:0000256" key="4">
    <source>
        <dbReference type="ARBA" id="ARBA00022833"/>
    </source>
</evidence>
<dbReference type="InterPro" id="IPR006564">
    <property type="entry name" value="Znf_PMZ"/>
</dbReference>
<keyword evidence="3 5" id="KW-0863">Zinc-finger</keyword>
<sequence>MSNKPPEVIITDQCDAIQDAIEKVFPQTCHIWRLQSVMKKMPENLSGFSGFQSIENAFSTVVHNSLTQTVFENNWSKIIDKFGLHGRSAWLNMLFCNRHKWVPTYVKNNFCAGMFCTQNSESIGSLFHGYINSTTTLDEFLDQYNKTIVGIDCKETDANWKSSHEVVPCVTHYGIEKKFQKVYTNKMFEEFQEQLKGKMYCYPTLLKQEGSVYIFKVTQDVKIREQQCSLDFTVWWDRDDCDGRCKCTCRHFEFRGILCSHIITVLALLKVKKVPSKYVLQRWRKDMIRRHGTITNWSYNEMVDSPVARRFDLLCKSFYEVAEKAVVSNELLMLVLDSVEELKRKLVLGLDSHISARILHFGLANPSVCRLWNSKGKVTMRSLFYVTFLAILSINVHSSACLRLLAETPLPVIPNGQPGAPAPPPPANIPVNLPANVPPEMPANLPANVPPEMLASLPANLPANVPPEMVASLPANVPPETLSKIPANVSPDVLANLPPDVLAKLPANVSPEMLADMPPEVLVNLPPDVQKQLPANVPPEKLVAELAAAGKNQPAVAAAAGIPQMPKMPDFSGLTDLSFPPMPSAKMPSMPHNITLFGFDVQIPEFINKMVDEETT</sequence>
<evidence type="ECO:0000256" key="3">
    <source>
        <dbReference type="ARBA" id="ARBA00022771"/>
    </source>
</evidence>
<dbReference type="Proteomes" id="UP000007015">
    <property type="component" value="Chromosome 7"/>
</dbReference>
<evidence type="ECO:0000256" key="6">
    <source>
        <dbReference type="RuleBase" id="RU367018"/>
    </source>
</evidence>
<dbReference type="Gramene" id="BGIOSGA024839-TA">
    <property type="protein sequence ID" value="BGIOSGA024839-PA"/>
    <property type="gene ID" value="BGIOSGA024839"/>
</dbReference>
<dbReference type="Pfam" id="PF04434">
    <property type="entry name" value="SWIM"/>
    <property type="match status" value="1"/>
</dbReference>
<name>B8B758_ORYSI</name>